<proteinExistence type="predicted"/>
<keyword evidence="4 6" id="KW-0472">Membrane</keyword>
<dbReference type="SUPFAM" id="SSF81324">
    <property type="entry name" value="Voltage-gated potassium channels"/>
    <property type="match status" value="2"/>
</dbReference>
<evidence type="ECO:0000256" key="2">
    <source>
        <dbReference type="ARBA" id="ARBA00022692"/>
    </source>
</evidence>
<sequence length="749" mass="83575">MVVNALLLAMPSVMNVVLILVLFFFIFAVVGLTMFSGLFYYCNGNGDIDKYSLDREDCTGEWYADGVSGTREWTNLFTNFDNIGSAFVATFELASLEMWPTIMWAAVDVPAEADRHPRKNNNPAYAFYFVAFIICGAFFITNLFVGVVINKFLEIKKKTGTNLFLTQQQMKWVRLQKQILARRPLKVTRPPRTLARLRAPFYYLLRPPPPYDQRWGDAFEVVILLAILANVLIMAMEHYDQAEAWDSFFRSATYFFTGLFGVEALIKIVGLGPFQYWRNSWNKFDLAIVLLSFWELATEAATGGGGTSVNLSIFRVLRTARVLRLVKKNRGLKDLFQTLVYSLASLVNVGSLLVLLIFVYGVMGMNLFGEVANDGEWITEFNNFRTFVWSVLVLFRCATGESWNGLMHELMRQGHTVALPFFVTYALLCNFLLLNLFIAVILENFAEIVSQKKLGEGLEAKHVKEFNKAWIELDPGKTLFVPAFELVTLLYALPQPLGLRGSKELDAAVRGQQWRAEAHRVALDEAAGKKPAPAAAAAEDGGGAPSAGSGSKRDSTSDRVKAPIKEDRGSSVEAHIEFMLHRVRGLHLRRDARGRVFYLDVLSALSRFAFGRGAQGQGGEGDVDFSHLEEDQVDQLTKELVTLSNHYKSIIQEISDDLPELDLTDEYNAAIGLQVLWRGKRVREATVARLKAEGRWSSALARFVAASAATSAKEQLRRRQGADGLVHGTGLRPHTPQEAAAGGRGFGKK</sequence>
<feature type="transmembrane region" description="Helical" evidence="6">
    <location>
        <begin position="387"/>
        <end position="406"/>
    </location>
</feature>
<dbReference type="InterPro" id="IPR027359">
    <property type="entry name" value="Volt_channel_dom_sf"/>
</dbReference>
<dbReference type="Pfam" id="PF00520">
    <property type="entry name" value="Ion_trans"/>
    <property type="match status" value="2"/>
</dbReference>
<feature type="region of interest" description="Disordered" evidence="5">
    <location>
        <begin position="714"/>
        <end position="749"/>
    </location>
</feature>
<evidence type="ECO:0000313" key="8">
    <source>
        <dbReference type="EMBL" id="CAE0640449.1"/>
    </source>
</evidence>
<gene>
    <name evidence="8" type="ORF">HAKA00212_LOCUS19270</name>
</gene>
<feature type="transmembrane region" description="Helical" evidence="6">
    <location>
        <begin position="338"/>
        <end position="363"/>
    </location>
</feature>
<dbReference type="Gene3D" id="1.10.287.70">
    <property type="match status" value="2"/>
</dbReference>
<dbReference type="PANTHER" id="PTHR10037:SF62">
    <property type="entry name" value="SODIUM CHANNEL PROTEIN 60E"/>
    <property type="match status" value="1"/>
</dbReference>
<feature type="transmembrane region" description="Helical" evidence="6">
    <location>
        <begin position="254"/>
        <end position="276"/>
    </location>
</feature>
<evidence type="ECO:0000256" key="6">
    <source>
        <dbReference type="SAM" id="Phobius"/>
    </source>
</evidence>
<dbReference type="GO" id="GO:0005248">
    <property type="term" value="F:voltage-gated sodium channel activity"/>
    <property type="evidence" value="ECO:0007669"/>
    <property type="project" value="TreeGrafter"/>
</dbReference>
<feature type="region of interest" description="Disordered" evidence="5">
    <location>
        <begin position="525"/>
        <end position="568"/>
    </location>
</feature>
<feature type="transmembrane region" description="Helical" evidence="6">
    <location>
        <begin position="125"/>
        <end position="149"/>
    </location>
</feature>
<dbReference type="PROSITE" id="PS50096">
    <property type="entry name" value="IQ"/>
    <property type="match status" value="1"/>
</dbReference>
<dbReference type="PANTHER" id="PTHR10037">
    <property type="entry name" value="VOLTAGE-GATED CATION CHANNEL CALCIUM AND SODIUM"/>
    <property type="match status" value="1"/>
</dbReference>
<accession>A0A7S3Y434</accession>
<comment type="subcellular location">
    <subcellularLocation>
        <location evidence="1">Membrane</location>
        <topology evidence="1">Multi-pass membrane protein</topology>
    </subcellularLocation>
</comment>
<evidence type="ECO:0000256" key="4">
    <source>
        <dbReference type="ARBA" id="ARBA00023136"/>
    </source>
</evidence>
<feature type="domain" description="Ion transport" evidence="7">
    <location>
        <begin position="218"/>
        <end position="452"/>
    </location>
</feature>
<dbReference type="AlphaFoldDB" id="A0A7S3Y434"/>
<evidence type="ECO:0000256" key="5">
    <source>
        <dbReference type="SAM" id="MobiDB-lite"/>
    </source>
</evidence>
<evidence type="ECO:0000259" key="7">
    <source>
        <dbReference type="Pfam" id="PF00520"/>
    </source>
</evidence>
<dbReference type="GO" id="GO:0001518">
    <property type="term" value="C:voltage-gated sodium channel complex"/>
    <property type="evidence" value="ECO:0007669"/>
    <property type="project" value="TreeGrafter"/>
</dbReference>
<dbReference type="InterPro" id="IPR043203">
    <property type="entry name" value="VGCC_Ca_Na"/>
</dbReference>
<feature type="transmembrane region" description="Helical" evidence="6">
    <location>
        <begin position="418"/>
        <end position="442"/>
    </location>
</feature>
<feature type="domain" description="Ion transport" evidence="7">
    <location>
        <begin position="2"/>
        <end position="159"/>
    </location>
</feature>
<evidence type="ECO:0000256" key="1">
    <source>
        <dbReference type="ARBA" id="ARBA00004141"/>
    </source>
</evidence>
<feature type="compositionally biased region" description="Basic and acidic residues" evidence="5">
    <location>
        <begin position="551"/>
        <end position="568"/>
    </location>
</feature>
<reference evidence="8" key="1">
    <citation type="submission" date="2021-01" db="EMBL/GenBank/DDBJ databases">
        <authorList>
            <person name="Corre E."/>
            <person name="Pelletier E."/>
            <person name="Niang G."/>
            <person name="Scheremetjew M."/>
            <person name="Finn R."/>
            <person name="Kale V."/>
            <person name="Holt S."/>
            <person name="Cochrane G."/>
            <person name="Meng A."/>
            <person name="Brown T."/>
            <person name="Cohen L."/>
        </authorList>
    </citation>
    <scope>NUCLEOTIDE SEQUENCE</scope>
    <source>
        <strain evidence="8">CCMP3107</strain>
    </source>
</reference>
<feature type="transmembrane region" description="Helical" evidence="6">
    <location>
        <begin position="16"/>
        <end position="41"/>
    </location>
</feature>
<dbReference type="PRINTS" id="PR00169">
    <property type="entry name" value="KCHANNEL"/>
</dbReference>
<dbReference type="EMBL" id="HBIU01042564">
    <property type="protein sequence ID" value="CAE0640449.1"/>
    <property type="molecule type" value="Transcribed_RNA"/>
</dbReference>
<dbReference type="Gene3D" id="1.20.120.350">
    <property type="entry name" value="Voltage-gated potassium channels. Chain C"/>
    <property type="match status" value="1"/>
</dbReference>
<dbReference type="InterPro" id="IPR005821">
    <property type="entry name" value="Ion_trans_dom"/>
</dbReference>
<keyword evidence="3 6" id="KW-1133">Transmembrane helix</keyword>
<name>A0A7S3Y434_HETAK</name>
<feature type="transmembrane region" description="Helical" evidence="6">
    <location>
        <begin position="215"/>
        <end position="233"/>
    </location>
</feature>
<evidence type="ECO:0000256" key="3">
    <source>
        <dbReference type="ARBA" id="ARBA00022989"/>
    </source>
</evidence>
<feature type="compositionally biased region" description="Low complexity" evidence="5">
    <location>
        <begin position="529"/>
        <end position="539"/>
    </location>
</feature>
<protein>
    <recommendedName>
        <fullName evidence="7">Ion transport domain-containing protein</fullName>
    </recommendedName>
</protein>
<organism evidence="8">
    <name type="scientific">Heterosigma akashiwo</name>
    <name type="common">Chromophytic alga</name>
    <name type="synonym">Heterosigma carterae</name>
    <dbReference type="NCBI Taxonomy" id="2829"/>
    <lineage>
        <taxon>Eukaryota</taxon>
        <taxon>Sar</taxon>
        <taxon>Stramenopiles</taxon>
        <taxon>Ochrophyta</taxon>
        <taxon>Raphidophyceae</taxon>
        <taxon>Chattonellales</taxon>
        <taxon>Chattonellaceae</taxon>
        <taxon>Heterosigma</taxon>
    </lineage>
</organism>
<dbReference type="Gene3D" id="1.10.238.10">
    <property type="entry name" value="EF-hand"/>
    <property type="match status" value="1"/>
</dbReference>
<keyword evidence="2 6" id="KW-0812">Transmembrane</keyword>